<keyword evidence="4" id="KW-1185">Reference proteome</keyword>
<organism evidence="3 4">
    <name type="scientific">Methylophilus glucosoxydans</name>
    <dbReference type="NCBI Taxonomy" id="752553"/>
    <lineage>
        <taxon>Bacteria</taxon>
        <taxon>Pseudomonadati</taxon>
        <taxon>Pseudomonadota</taxon>
        <taxon>Betaproteobacteria</taxon>
        <taxon>Nitrosomonadales</taxon>
        <taxon>Methylophilaceae</taxon>
        <taxon>Methylophilus</taxon>
    </lineage>
</organism>
<evidence type="ECO:0000259" key="1">
    <source>
        <dbReference type="Pfam" id="PF06527"/>
    </source>
</evidence>
<comment type="caution">
    <text evidence="3">The sequence shown here is derived from an EMBL/GenBank/DDBJ whole genome shotgun (WGS) entry which is preliminary data.</text>
</comment>
<dbReference type="InterPro" id="IPR009492">
    <property type="entry name" value="TniQ"/>
</dbReference>
<protein>
    <submittedName>
        <fullName evidence="3">TnsD family Tn7-like transposition protein</fullName>
    </submittedName>
</protein>
<feature type="domain" description="TniQ" evidence="1">
    <location>
        <begin position="7"/>
        <end position="162"/>
    </location>
</feature>
<dbReference type="Proteomes" id="UP001597106">
    <property type="component" value="Unassembled WGS sequence"/>
</dbReference>
<reference evidence="4" key="1">
    <citation type="journal article" date="2019" name="Int. J. Syst. Evol. Microbiol.">
        <title>The Global Catalogue of Microorganisms (GCM) 10K type strain sequencing project: providing services to taxonomists for standard genome sequencing and annotation.</title>
        <authorList>
            <consortium name="The Broad Institute Genomics Platform"/>
            <consortium name="The Broad Institute Genome Sequencing Center for Infectious Disease"/>
            <person name="Wu L."/>
            <person name="Ma J."/>
        </authorList>
    </citation>
    <scope>NUCLEOTIDE SEQUENCE [LARGE SCALE GENOMIC DNA]</scope>
    <source>
        <strain evidence="4">CCUG 59685</strain>
    </source>
</reference>
<name>A0ABW3GGE4_9PROT</name>
<dbReference type="Pfam" id="PF06527">
    <property type="entry name" value="TniQ"/>
    <property type="match status" value="1"/>
</dbReference>
<feature type="domain" description="Transposon Tn7 transposition protein TnsD C-terminal" evidence="2">
    <location>
        <begin position="393"/>
        <end position="517"/>
    </location>
</feature>
<feature type="domain" description="Transposon Tn7 transposition protein TnsD C-terminal" evidence="2">
    <location>
        <begin position="219"/>
        <end position="311"/>
    </location>
</feature>
<gene>
    <name evidence="3" type="ORF">ACFQ1T_04940</name>
</gene>
<dbReference type="InterPro" id="IPR032750">
    <property type="entry name" value="TnsD_C"/>
</dbReference>
<dbReference type="Pfam" id="PF15978">
    <property type="entry name" value="TnsD"/>
    <property type="match status" value="2"/>
</dbReference>
<dbReference type="EMBL" id="JBHTJW010000002">
    <property type="protein sequence ID" value="MFD0929122.1"/>
    <property type="molecule type" value="Genomic_DNA"/>
</dbReference>
<accession>A0ABW3GGE4</accession>
<evidence type="ECO:0000259" key="2">
    <source>
        <dbReference type="Pfam" id="PF15978"/>
    </source>
</evidence>
<evidence type="ECO:0000313" key="4">
    <source>
        <dbReference type="Proteomes" id="UP001597106"/>
    </source>
</evidence>
<evidence type="ECO:0000313" key="3">
    <source>
        <dbReference type="EMBL" id="MFD0929122.1"/>
    </source>
</evidence>
<dbReference type="RefSeq" id="WP_379074499.1">
    <property type="nucleotide sequence ID" value="NZ_JBHTJW010000002.1"/>
</dbReference>
<proteinExistence type="predicted"/>
<sequence>MKSNSLILPSLHKDMTFFSWMSTTQVLNGAISGYRLSQVLMQNGSAGCRLDFPSHLDAFCRSTSYAFGHPEDIALGHTSLPYFLAFRRQSLTGECIQVMQGDSVETLKFKLGIAPAHYRDSSDLKFCPACRDEDMDTLGYSYWHREHQLPSAHLCHKHSTGLWTIPFRSVGLQKNAFIVPSRAVIEQAISPLNKASVLKAITDISNHLLVDQLPGGFDALQLHFTYQHGLREQGLLTKAGRIRVEDFLERFEQYFRQLKQIPPYQRLLLADNIPHFLKLIRKPRGHHLTLAHILLIEFLFGNWELFSATYAWESQFQLDLQIRGEEEHSLHAVDDRLIVIAQQYNNGASLRSLASQYCYDIQTLMRLLEKSGLAQIKKRPKVLTSEKVAEVLRLLEAGKPLVEVQSLTQLSKSSIDRILNSQPDIKTAWQESKFKNSLELRRQQFCEVRKQYPEYSANEIRGEILTSYKWLLKHDLSWLKSQLALLPKGRLVRTKSPSKDRIDWVKRDQICLSALMQLDVFIIDSWERQTPNIFLRRLPTLNFTPRLERLPLSKKWISEKLVMLQTNSIEKFDLRVGGSG</sequence>